<protein>
    <submittedName>
        <fullName evidence="1">Uncharacterized protein</fullName>
    </submittedName>
</protein>
<evidence type="ECO:0000313" key="1">
    <source>
        <dbReference type="EMBL" id="VVP54543.1"/>
    </source>
</evidence>
<organism evidence="1 2">
    <name type="scientific">Pseudomonas fluorescens</name>
    <dbReference type="NCBI Taxonomy" id="294"/>
    <lineage>
        <taxon>Bacteria</taxon>
        <taxon>Pseudomonadati</taxon>
        <taxon>Pseudomonadota</taxon>
        <taxon>Gammaproteobacteria</taxon>
        <taxon>Pseudomonadales</taxon>
        <taxon>Pseudomonadaceae</taxon>
        <taxon>Pseudomonas</taxon>
    </lineage>
</organism>
<dbReference type="Proteomes" id="UP000375525">
    <property type="component" value="Unassembled WGS sequence"/>
</dbReference>
<dbReference type="RefSeq" id="WP_150782329.1">
    <property type="nucleotide sequence ID" value="NZ_CABVIH010000036.1"/>
</dbReference>
<dbReference type="AlphaFoldDB" id="A0A5E7Q6E6"/>
<sequence>MDLKKTNLSATATQGPKPPVSVLERYYELIVNSASNFEVSSSDGAFEPSMRLPALDSRMQDFLSVATAQFFELGHYRGVPLRLFDLRQNANTQTTKTFASTLIVARAIRHIQETGESILLFSPSSGNKAIALRDAVLRALKAKLVHPEQLRIVTLTPVQTIGKLRRTELYDDPRLRALNPIFVLDGDSPEAVKVIGQRFKELFSSEPLGDSKLWHSLRLENYRFSDQARAFFDFEYGDAWDTDRKTVHVHAVSSAYGLLGYCSGVEALKRLGKQVSTPSFLLVQHLATSDMVLHLLDGNFEGTSTPLYTQADDGLWLQSASAHFPATTWSPDETLESTFYTHLPPTAVEMTEHVRANGGSGIVVSLYECMQRYSECVQMLANTSVRLPSDPRDLKEWSLVMAMTGCLNAIDRQLLEGVDGCTIHASGTYSLGDYDVVPFDGLSFIATADEMIETLRSRNNDER</sequence>
<dbReference type="InterPro" id="IPR046044">
    <property type="entry name" value="DUF6002"/>
</dbReference>
<evidence type="ECO:0000313" key="2">
    <source>
        <dbReference type="Proteomes" id="UP000375525"/>
    </source>
</evidence>
<proteinExistence type="predicted"/>
<dbReference type="OrthoDB" id="4287124at2"/>
<name>A0A5E7Q6E6_PSEFL</name>
<accession>A0A5E7Q6E6</accession>
<dbReference type="Pfam" id="PF19465">
    <property type="entry name" value="DUF6002"/>
    <property type="match status" value="1"/>
</dbReference>
<gene>
    <name evidence="1" type="ORF">PS880_05591</name>
</gene>
<reference evidence="1 2" key="1">
    <citation type="submission" date="2019-09" db="EMBL/GenBank/DDBJ databases">
        <authorList>
            <person name="Chandra G."/>
            <person name="Truman W A."/>
        </authorList>
    </citation>
    <scope>NUCLEOTIDE SEQUENCE [LARGE SCALE GENOMIC DNA]</scope>
    <source>
        <strain evidence="1">PS880</strain>
    </source>
</reference>
<dbReference type="EMBL" id="CABVIH010000036">
    <property type="protein sequence ID" value="VVP54543.1"/>
    <property type="molecule type" value="Genomic_DNA"/>
</dbReference>